<evidence type="ECO:0000256" key="6">
    <source>
        <dbReference type="ARBA" id="ARBA00022737"/>
    </source>
</evidence>
<organism evidence="21 22">
    <name type="scientific">Trema orientale</name>
    <name type="common">Charcoal tree</name>
    <name type="synonym">Celtis orientalis</name>
    <dbReference type="NCBI Taxonomy" id="63057"/>
    <lineage>
        <taxon>Eukaryota</taxon>
        <taxon>Viridiplantae</taxon>
        <taxon>Streptophyta</taxon>
        <taxon>Embryophyta</taxon>
        <taxon>Tracheophyta</taxon>
        <taxon>Spermatophyta</taxon>
        <taxon>Magnoliopsida</taxon>
        <taxon>eudicotyledons</taxon>
        <taxon>Gunneridae</taxon>
        <taxon>Pentapetalae</taxon>
        <taxon>rosids</taxon>
        <taxon>fabids</taxon>
        <taxon>Rosales</taxon>
        <taxon>Cannabaceae</taxon>
        <taxon>Trema</taxon>
    </lineage>
</organism>
<dbReference type="GO" id="GO:0005886">
    <property type="term" value="C:plasma membrane"/>
    <property type="evidence" value="ECO:0007669"/>
    <property type="project" value="TreeGrafter"/>
</dbReference>
<feature type="binding site" evidence="16">
    <location>
        <position position="398"/>
    </location>
    <ligand>
        <name>ATP</name>
        <dbReference type="ChEBI" id="CHEBI:30616"/>
    </ligand>
</feature>
<dbReference type="FunFam" id="1.10.510.10:FF:000129">
    <property type="entry name" value="cysteine-rich receptor-like protein kinase 10"/>
    <property type="match status" value="1"/>
</dbReference>
<dbReference type="PROSITE" id="PS00108">
    <property type="entry name" value="PROTEIN_KINASE_ST"/>
    <property type="match status" value="1"/>
</dbReference>
<dbReference type="GO" id="GO:0006979">
    <property type="term" value="P:response to oxidative stress"/>
    <property type="evidence" value="ECO:0007669"/>
    <property type="project" value="UniProtKB-ARBA"/>
</dbReference>
<feature type="chain" id="PRO_5015132107" evidence="18">
    <location>
        <begin position="40"/>
        <end position="694"/>
    </location>
</feature>
<comment type="caution">
    <text evidence="21">The sequence shown here is derived from an EMBL/GenBank/DDBJ whole genome shotgun (WGS) entry which is preliminary data.</text>
</comment>
<evidence type="ECO:0000256" key="10">
    <source>
        <dbReference type="ARBA" id="ARBA00022989"/>
    </source>
</evidence>
<dbReference type="PANTHER" id="PTHR27002">
    <property type="entry name" value="RECEPTOR-LIKE SERINE/THREONINE-PROTEIN KINASE SD1-8"/>
    <property type="match status" value="1"/>
</dbReference>
<evidence type="ECO:0000256" key="13">
    <source>
        <dbReference type="ARBA" id="ARBA00023180"/>
    </source>
</evidence>
<evidence type="ECO:0000259" key="19">
    <source>
        <dbReference type="PROSITE" id="PS50011"/>
    </source>
</evidence>
<feature type="domain" description="Protein kinase" evidence="19">
    <location>
        <begin position="370"/>
        <end position="648"/>
    </location>
</feature>
<dbReference type="CDD" id="cd14066">
    <property type="entry name" value="STKc_IRAK"/>
    <property type="match status" value="1"/>
</dbReference>
<dbReference type="InterPro" id="IPR038408">
    <property type="entry name" value="GNK2_sf"/>
</dbReference>
<evidence type="ECO:0000256" key="15">
    <source>
        <dbReference type="ARBA" id="ARBA00047951"/>
    </source>
</evidence>
<dbReference type="CDD" id="cd23509">
    <property type="entry name" value="Gnk2-like"/>
    <property type="match status" value="2"/>
</dbReference>
<protein>
    <submittedName>
        <fullName evidence="21">Cysteine rich receptor like kinase</fullName>
    </submittedName>
</protein>
<evidence type="ECO:0000256" key="4">
    <source>
        <dbReference type="ARBA" id="ARBA00022692"/>
    </source>
</evidence>
<evidence type="ECO:0000256" key="2">
    <source>
        <dbReference type="ARBA" id="ARBA00022527"/>
    </source>
</evidence>
<feature type="transmembrane region" description="Helical" evidence="17">
    <location>
        <begin position="309"/>
        <end position="331"/>
    </location>
</feature>
<sequence length="694" mass="77961">MAIIQRTNMAAASSSSRLLFLLSPISWLLLLSLTTNINAQQGSFFNFCNDDSGFYTPNSTYDTNLRSLLSSLASNDTSNDWFYSSSFGENSDKVYATGLCRGDLKPDECRRCLNASKYLLTQSCRNDKEAMGGYRTCTLRYSNTYLYGIMKITPVVYYPSQKNVSSNVDSFNLKLRALMESLTRAVTGGGESSRKFAAGNVTTTDHGEVIYAMVQCSPDLTDPDCNDCIYRGLLILYDYCYGMTSVYVGLPSCNVAYNLTRFYDSSIDTPFLLPPPPSPPLQITPASPPVVSLTPTNGTGKEERTSQTVAIAVVPTIFVFIVLLICIWSYFRKRKRKEKQTSNSCEDAEEISEEFSQFDFERIRDATNDFSDANKLGQGGFGAVYKGRLSNGQEIAVKRPIRNSNSTSKQGNQEFKNEVLLVAKLEHRNLVNLLGFCSEKNERILVYEFVPNNSLDRFIFDPVKREQLDWDRRYKIIIGIARGLLYLHEESRLKIIHRDLKASNILLDSEMNPKISDFGTARLFSLDQSLQNTERIVGTYGYMAPEYIQHGVYSVKSDVFSFGVLVLEIISGQKLKKFHEEESLLSYAWKNWNDGKAVNLVDPKMRGGSRDEIVRCIHIGLLCVQEKVVDRPTMGSVVLMLSSSSIFLKPPSRSAYFLGWKCESGVPQSKQSQQNSGSVTISENNVTVTELYPR</sequence>
<dbReference type="InterPro" id="IPR000719">
    <property type="entry name" value="Prot_kinase_dom"/>
</dbReference>
<reference evidence="22" key="1">
    <citation type="submission" date="2016-06" db="EMBL/GenBank/DDBJ databases">
        <title>Parallel loss of symbiosis genes in relatives of nitrogen-fixing non-legume Parasponia.</title>
        <authorList>
            <person name="Van Velzen R."/>
            <person name="Holmer R."/>
            <person name="Bu F."/>
            <person name="Rutten L."/>
            <person name="Van Zeijl A."/>
            <person name="Liu W."/>
            <person name="Santuari L."/>
            <person name="Cao Q."/>
            <person name="Sharma T."/>
            <person name="Shen D."/>
            <person name="Roswanjaya Y."/>
            <person name="Wardhani T."/>
            <person name="Kalhor M.S."/>
            <person name="Jansen J."/>
            <person name="Van den Hoogen J."/>
            <person name="Gungor B."/>
            <person name="Hartog M."/>
            <person name="Hontelez J."/>
            <person name="Verver J."/>
            <person name="Yang W.-C."/>
            <person name="Schijlen E."/>
            <person name="Repin R."/>
            <person name="Schilthuizen M."/>
            <person name="Schranz E."/>
            <person name="Heidstra R."/>
            <person name="Miyata K."/>
            <person name="Fedorova E."/>
            <person name="Kohlen W."/>
            <person name="Bisseling T."/>
            <person name="Smit S."/>
            <person name="Geurts R."/>
        </authorList>
    </citation>
    <scope>NUCLEOTIDE SEQUENCE [LARGE SCALE GENOMIC DNA]</scope>
    <source>
        <strain evidence="22">cv. RG33-2</strain>
    </source>
</reference>
<evidence type="ECO:0000256" key="8">
    <source>
        <dbReference type="ARBA" id="ARBA00022777"/>
    </source>
</evidence>
<evidence type="ECO:0000256" key="7">
    <source>
        <dbReference type="ARBA" id="ARBA00022741"/>
    </source>
</evidence>
<dbReference type="InterPro" id="IPR017441">
    <property type="entry name" value="Protein_kinase_ATP_BS"/>
</dbReference>
<keyword evidence="2" id="KW-0723">Serine/threonine-protein kinase</keyword>
<keyword evidence="5 18" id="KW-0732">Signal</keyword>
<evidence type="ECO:0000256" key="9">
    <source>
        <dbReference type="ARBA" id="ARBA00022840"/>
    </source>
</evidence>
<dbReference type="STRING" id="63057.A0A2P5ERL1"/>
<evidence type="ECO:0000256" key="1">
    <source>
        <dbReference type="ARBA" id="ARBA00004167"/>
    </source>
</evidence>
<evidence type="ECO:0000256" key="11">
    <source>
        <dbReference type="ARBA" id="ARBA00023136"/>
    </source>
</evidence>
<dbReference type="InParanoid" id="A0A2P5ERL1"/>
<keyword evidence="4 17" id="KW-0812">Transmembrane</keyword>
<dbReference type="SUPFAM" id="SSF56112">
    <property type="entry name" value="Protein kinase-like (PK-like)"/>
    <property type="match status" value="1"/>
</dbReference>
<evidence type="ECO:0000256" key="5">
    <source>
        <dbReference type="ARBA" id="ARBA00022729"/>
    </source>
</evidence>
<dbReference type="InterPro" id="IPR011009">
    <property type="entry name" value="Kinase-like_dom_sf"/>
</dbReference>
<dbReference type="Gene3D" id="3.30.200.20">
    <property type="entry name" value="Phosphorylase Kinase, domain 1"/>
    <property type="match status" value="1"/>
</dbReference>
<keyword evidence="8 21" id="KW-0418">Kinase</keyword>
<keyword evidence="13" id="KW-0325">Glycoprotein</keyword>
<dbReference type="PROSITE" id="PS51473">
    <property type="entry name" value="GNK2"/>
    <property type="match status" value="2"/>
</dbReference>
<keyword evidence="9 16" id="KW-0067">ATP-binding</keyword>
<evidence type="ECO:0000313" key="21">
    <source>
        <dbReference type="EMBL" id="PON88171.1"/>
    </source>
</evidence>
<dbReference type="PANTHER" id="PTHR27002:SF1073">
    <property type="entry name" value="CYSTEINE-RICH RECEPTOR-LIKE PROTEIN KINASE 29"/>
    <property type="match status" value="1"/>
</dbReference>
<name>A0A2P5ERL1_TREOI</name>
<dbReference type="Gene3D" id="1.10.510.10">
    <property type="entry name" value="Transferase(Phosphotransferase) domain 1"/>
    <property type="match status" value="1"/>
</dbReference>
<dbReference type="InterPro" id="IPR008271">
    <property type="entry name" value="Ser/Thr_kinase_AS"/>
</dbReference>
<gene>
    <name evidence="21" type="primary">TorCRK3</name>
    <name evidence="21" type="ORF">TorRG33x02_160000</name>
</gene>
<feature type="signal peptide" evidence="18">
    <location>
        <begin position="1"/>
        <end position="39"/>
    </location>
</feature>
<dbReference type="Gene3D" id="3.30.430.20">
    <property type="entry name" value="Gnk2 domain, C-X8-C-X2-C motif"/>
    <property type="match status" value="2"/>
</dbReference>
<dbReference type="EMBL" id="JXTC01000108">
    <property type="protein sequence ID" value="PON88171.1"/>
    <property type="molecule type" value="Genomic_DNA"/>
</dbReference>
<dbReference type="FunFam" id="3.30.430.20:FF:000003">
    <property type="entry name" value="Cysteine-rich RLK (RECEPTOR-like protein kinase) 10"/>
    <property type="match status" value="1"/>
</dbReference>
<dbReference type="Pfam" id="PF00069">
    <property type="entry name" value="Pkinase"/>
    <property type="match status" value="1"/>
</dbReference>
<keyword evidence="22" id="KW-1185">Reference proteome</keyword>
<comment type="catalytic activity">
    <reaction evidence="15">
        <text>L-threonyl-[protein] + ATP = O-phospho-L-threonyl-[protein] + ADP + H(+)</text>
        <dbReference type="Rhea" id="RHEA:46608"/>
        <dbReference type="Rhea" id="RHEA-COMP:11060"/>
        <dbReference type="Rhea" id="RHEA-COMP:11605"/>
        <dbReference type="ChEBI" id="CHEBI:15378"/>
        <dbReference type="ChEBI" id="CHEBI:30013"/>
        <dbReference type="ChEBI" id="CHEBI:30616"/>
        <dbReference type="ChEBI" id="CHEBI:61977"/>
        <dbReference type="ChEBI" id="CHEBI:456216"/>
    </reaction>
</comment>
<evidence type="ECO:0000256" key="14">
    <source>
        <dbReference type="ARBA" id="ARBA00047558"/>
    </source>
</evidence>
<keyword evidence="6" id="KW-0677">Repeat</keyword>
<evidence type="ECO:0000256" key="16">
    <source>
        <dbReference type="PROSITE-ProRule" id="PRU10141"/>
    </source>
</evidence>
<dbReference type="FunFam" id="3.30.200.20:FF:000142">
    <property type="entry name" value="Cysteine-rich receptor-like protein kinase 10"/>
    <property type="match status" value="1"/>
</dbReference>
<dbReference type="SMART" id="SM00220">
    <property type="entry name" value="S_TKc"/>
    <property type="match status" value="1"/>
</dbReference>
<dbReference type="PROSITE" id="PS00107">
    <property type="entry name" value="PROTEIN_KINASE_ATP"/>
    <property type="match status" value="1"/>
</dbReference>
<keyword evidence="3" id="KW-0808">Transferase</keyword>
<comment type="subcellular location">
    <subcellularLocation>
        <location evidence="1">Membrane</location>
        <topology evidence="1">Single-pass membrane protein</topology>
    </subcellularLocation>
</comment>
<dbReference type="PROSITE" id="PS50011">
    <property type="entry name" value="PROTEIN_KINASE_DOM"/>
    <property type="match status" value="1"/>
</dbReference>
<keyword evidence="7 16" id="KW-0547">Nucleotide-binding</keyword>
<dbReference type="Pfam" id="PF01657">
    <property type="entry name" value="Stress-antifung"/>
    <property type="match status" value="2"/>
</dbReference>
<evidence type="ECO:0000313" key="22">
    <source>
        <dbReference type="Proteomes" id="UP000237000"/>
    </source>
</evidence>
<evidence type="ECO:0000256" key="3">
    <source>
        <dbReference type="ARBA" id="ARBA00022679"/>
    </source>
</evidence>
<dbReference type="InterPro" id="IPR002902">
    <property type="entry name" value="GNK2"/>
</dbReference>
<proteinExistence type="predicted"/>
<evidence type="ECO:0000256" key="12">
    <source>
        <dbReference type="ARBA" id="ARBA00023170"/>
    </source>
</evidence>
<keyword evidence="12 21" id="KW-0675">Receptor</keyword>
<dbReference type="Proteomes" id="UP000237000">
    <property type="component" value="Unassembled WGS sequence"/>
</dbReference>
<evidence type="ECO:0000256" key="17">
    <source>
        <dbReference type="SAM" id="Phobius"/>
    </source>
</evidence>
<feature type="domain" description="Gnk2-homologous" evidence="20">
    <location>
        <begin position="43"/>
        <end position="146"/>
    </location>
</feature>
<evidence type="ECO:0000256" key="18">
    <source>
        <dbReference type="SAM" id="SignalP"/>
    </source>
</evidence>
<dbReference type="OrthoDB" id="1188665at2759"/>
<keyword evidence="10 17" id="KW-1133">Transmembrane helix</keyword>
<dbReference type="AlphaFoldDB" id="A0A2P5ERL1"/>
<feature type="domain" description="Gnk2-homologous" evidence="20">
    <location>
        <begin position="152"/>
        <end position="262"/>
    </location>
</feature>
<comment type="catalytic activity">
    <reaction evidence="14">
        <text>L-seryl-[protein] + ATP = O-phospho-L-seryl-[protein] + ADP + H(+)</text>
        <dbReference type="Rhea" id="RHEA:17989"/>
        <dbReference type="Rhea" id="RHEA-COMP:9863"/>
        <dbReference type="Rhea" id="RHEA-COMP:11604"/>
        <dbReference type="ChEBI" id="CHEBI:15378"/>
        <dbReference type="ChEBI" id="CHEBI:29999"/>
        <dbReference type="ChEBI" id="CHEBI:30616"/>
        <dbReference type="ChEBI" id="CHEBI:83421"/>
        <dbReference type="ChEBI" id="CHEBI:456216"/>
    </reaction>
</comment>
<accession>A0A2P5ERL1</accession>
<dbReference type="GO" id="GO:0004674">
    <property type="term" value="F:protein serine/threonine kinase activity"/>
    <property type="evidence" value="ECO:0007669"/>
    <property type="project" value="UniProtKB-KW"/>
</dbReference>
<dbReference type="GO" id="GO:0005524">
    <property type="term" value="F:ATP binding"/>
    <property type="evidence" value="ECO:0007669"/>
    <property type="project" value="UniProtKB-UniRule"/>
</dbReference>
<evidence type="ECO:0000259" key="20">
    <source>
        <dbReference type="PROSITE" id="PS51473"/>
    </source>
</evidence>
<keyword evidence="11 17" id="KW-0472">Membrane</keyword>